<dbReference type="Proteomes" id="UP000204391">
    <property type="component" value="Chromosome"/>
</dbReference>
<dbReference type="Pfam" id="PF00378">
    <property type="entry name" value="ECH_1"/>
    <property type="match status" value="1"/>
</dbReference>
<gene>
    <name evidence="4" type="ORF">CFK40_18315</name>
</gene>
<dbReference type="FunFam" id="1.10.12.10:FF:000001">
    <property type="entry name" value="Probable enoyl-CoA hydratase, mitochondrial"/>
    <property type="match status" value="1"/>
</dbReference>
<dbReference type="FunFam" id="3.90.226.10:FF:000009">
    <property type="entry name" value="Carnitinyl-CoA dehydratase"/>
    <property type="match status" value="1"/>
</dbReference>
<dbReference type="PROSITE" id="PS00166">
    <property type="entry name" value="ENOYL_COA_HYDRATASE"/>
    <property type="match status" value="1"/>
</dbReference>
<dbReference type="AlphaFoldDB" id="A0A221MGS3"/>
<accession>A0A221MGS3</accession>
<reference evidence="4 5" key="1">
    <citation type="journal article" date="2003" name="Int. J. Syst. Evol. Microbiol.">
        <title>Virgibacillus carmonensis sp. nov., Virgibacillus necropolis sp. nov. and Virgibacillus picturae sp. nov., three novel species isolated from deteriorated mural paintings, transfer of the species of the genus salibacillus to Virgibacillus, as Virgibacillus marismortui comb. nov. and Virgibacillus salexigens comb. nov., and emended description of the genus Virgibacillus.</title>
        <authorList>
            <person name="Heyrman J."/>
            <person name="Logan N.A."/>
            <person name="Busse H.J."/>
            <person name="Balcaen A."/>
            <person name="Lebbe L."/>
            <person name="Rodriguez-Diaz M."/>
            <person name="Swings J."/>
            <person name="De Vos P."/>
        </authorList>
    </citation>
    <scope>NUCLEOTIDE SEQUENCE [LARGE SCALE GENOMIC DNA]</scope>
    <source>
        <strain evidence="4 5">LMG 19488</strain>
    </source>
</reference>
<dbReference type="InterPro" id="IPR018376">
    <property type="entry name" value="Enoyl-CoA_hyd/isom_CS"/>
</dbReference>
<protein>
    <submittedName>
        <fullName evidence="4">Enoyl-CoA hydratase</fullName>
    </submittedName>
</protein>
<proteinExistence type="inferred from homology"/>
<dbReference type="EMBL" id="CP022437">
    <property type="protein sequence ID" value="ASN06834.1"/>
    <property type="molecule type" value="Genomic_DNA"/>
</dbReference>
<dbReference type="PANTHER" id="PTHR11941">
    <property type="entry name" value="ENOYL-COA HYDRATASE-RELATED"/>
    <property type="match status" value="1"/>
</dbReference>
<evidence type="ECO:0000313" key="4">
    <source>
        <dbReference type="EMBL" id="ASN06834.1"/>
    </source>
</evidence>
<evidence type="ECO:0000256" key="1">
    <source>
        <dbReference type="ARBA" id="ARBA00005254"/>
    </source>
</evidence>
<dbReference type="InterPro" id="IPR001753">
    <property type="entry name" value="Enoyl-CoA_hydra/iso"/>
</dbReference>
<dbReference type="InterPro" id="IPR029045">
    <property type="entry name" value="ClpP/crotonase-like_dom_sf"/>
</dbReference>
<dbReference type="KEGG" id="vne:CFK40_18315"/>
<comment type="similarity">
    <text evidence="1 3">Belongs to the enoyl-CoA hydratase/isomerase family.</text>
</comment>
<evidence type="ECO:0000256" key="2">
    <source>
        <dbReference type="ARBA" id="ARBA00023239"/>
    </source>
</evidence>
<keyword evidence="5" id="KW-1185">Reference proteome</keyword>
<evidence type="ECO:0000313" key="5">
    <source>
        <dbReference type="Proteomes" id="UP000204391"/>
    </source>
</evidence>
<dbReference type="InterPro" id="IPR014748">
    <property type="entry name" value="Enoyl-CoA_hydra_C"/>
</dbReference>
<dbReference type="RefSeq" id="WP_089533830.1">
    <property type="nucleotide sequence ID" value="NZ_CP022437.1"/>
</dbReference>
<name>A0A221MGS3_9BACI</name>
<dbReference type="Gene3D" id="3.90.226.10">
    <property type="entry name" value="2-enoyl-CoA Hydratase, Chain A, domain 1"/>
    <property type="match status" value="1"/>
</dbReference>
<keyword evidence="2" id="KW-0456">Lyase</keyword>
<dbReference type="Gene3D" id="1.10.12.10">
    <property type="entry name" value="Lyase 2-enoyl-coa Hydratase, Chain A, domain 2"/>
    <property type="match status" value="1"/>
</dbReference>
<dbReference type="CDD" id="cd06558">
    <property type="entry name" value="crotonase-like"/>
    <property type="match status" value="1"/>
</dbReference>
<evidence type="ECO:0000256" key="3">
    <source>
        <dbReference type="RuleBase" id="RU003707"/>
    </source>
</evidence>
<dbReference type="GO" id="GO:0016836">
    <property type="term" value="F:hydro-lyase activity"/>
    <property type="evidence" value="ECO:0007669"/>
    <property type="project" value="UniProtKB-ARBA"/>
</dbReference>
<organism evidence="4 5">
    <name type="scientific">Virgibacillus necropolis</name>
    <dbReference type="NCBI Taxonomy" id="163877"/>
    <lineage>
        <taxon>Bacteria</taxon>
        <taxon>Bacillati</taxon>
        <taxon>Bacillota</taxon>
        <taxon>Bacilli</taxon>
        <taxon>Bacillales</taxon>
        <taxon>Bacillaceae</taxon>
        <taxon>Virgibacillus</taxon>
    </lineage>
</organism>
<dbReference type="SUPFAM" id="SSF52096">
    <property type="entry name" value="ClpP/crotonase"/>
    <property type="match status" value="1"/>
</dbReference>
<sequence length="258" mass="27962">MEFQNILLEKEGEMGLVKINRPEVRNALDPNTVEEIVNAVKIHEQDEEVGVIVFTGAGDKSFAAGADIRRLQERKTLDALLPGMSDAYREIESCNKATIAAINGFALGGGCELAMACDIRIAADHAKIGLPELNLSIIPGAGGTQRLARIIGKGRALDMILTGEMLTADQAETFGLVSQAVPLEQLWQAVKNKVDKVLAKGPLAVRMAKLTVNRGFDLDMDTALMMEKMAQAILLGSEDKQEGTQAFLEKRKAEFKGR</sequence>
<dbReference type="OrthoDB" id="9775794at2"/>
<dbReference type="PANTHER" id="PTHR11941:SF54">
    <property type="entry name" value="ENOYL-COA HYDRATASE, MITOCHONDRIAL"/>
    <property type="match status" value="1"/>
</dbReference>
<dbReference type="GO" id="GO:0006635">
    <property type="term" value="P:fatty acid beta-oxidation"/>
    <property type="evidence" value="ECO:0007669"/>
    <property type="project" value="TreeGrafter"/>
</dbReference>